<sequence length="526" mass="60406">MSYNFNIKIKFMTNLKTCRILLDDELLYIILFRLVNFISTPKCCQIYQYHPNQTTINLRRNLSKSTTMDHRQPPQPPPPPVAINHQTTTQILKQTTTTFISNLLLFLFLSSLILTFRSNVENGTNYLTSFIDRDPSLKSILSRIDLSGQQLQHPQLRRDHHRRRRPFLHLSRVGTLDDDFFSGDSDLDKSLFHPSSKPQPNSTYVILSNFDPNLGFSDQIIDDGILFPQAIRNGFISFKSPSETQNLSQVDNPENEYNYENDVVDLQFLIKGLELGRGDATALLFLVSLLSAAYAYVVLAFLVTYTWIHGIIFLQVLDNVLGNYRSIFRTAWEGSNLGLRRLSGFVLMRWAVKDALAQLLGIWVFGEIEDQYSFFKVFVRMKLMPFSDVAPWVTGHEKESLCFIISWFLVELVVGFIFAVDSWVSIVDSRKSGREVVKEGCHLLGIMVCPAIGIKCWEVLVCGWCMRWILGRIFGEVFALAFQCVMEVYFMVAWLTFYLASRYNDASSVGRTFGRRELEGFLEGVR</sequence>
<protein>
    <recommendedName>
        <fullName evidence="4">Transmembrane protein</fullName>
    </recommendedName>
</protein>
<feature type="transmembrane region" description="Helical" evidence="1">
    <location>
        <begin position="477"/>
        <end position="500"/>
    </location>
</feature>
<organism evidence="2 3">
    <name type="scientific">Solanum bulbocastanum</name>
    <name type="common">Wild potato</name>
    <dbReference type="NCBI Taxonomy" id="147425"/>
    <lineage>
        <taxon>Eukaryota</taxon>
        <taxon>Viridiplantae</taxon>
        <taxon>Streptophyta</taxon>
        <taxon>Embryophyta</taxon>
        <taxon>Tracheophyta</taxon>
        <taxon>Spermatophyta</taxon>
        <taxon>Magnoliopsida</taxon>
        <taxon>eudicotyledons</taxon>
        <taxon>Gunneridae</taxon>
        <taxon>Pentapetalae</taxon>
        <taxon>asterids</taxon>
        <taxon>lamiids</taxon>
        <taxon>Solanales</taxon>
        <taxon>Solanaceae</taxon>
        <taxon>Solanoideae</taxon>
        <taxon>Solaneae</taxon>
        <taxon>Solanum</taxon>
    </lineage>
</organism>
<dbReference type="PANTHER" id="PTHR36353">
    <property type="entry name" value="TRANSMEMBRANE PROTEIN"/>
    <property type="match status" value="1"/>
</dbReference>
<evidence type="ECO:0008006" key="4">
    <source>
        <dbReference type="Google" id="ProtNLM"/>
    </source>
</evidence>
<comment type="caution">
    <text evidence="2">The sequence shown here is derived from an EMBL/GenBank/DDBJ whole genome shotgun (WGS) entry which is preliminary data.</text>
</comment>
<feature type="transmembrane region" description="Helical" evidence="1">
    <location>
        <begin position="401"/>
        <end position="424"/>
    </location>
</feature>
<dbReference type="InterPro" id="IPR056715">
    <property type="entry name" value="DUF7813"/>
</dbReference>
<evidence type="ECO:0000313" key="3">
    <source>
        <dbReference type="Proteomes" id="UP001371456"/>
    </source>
</evidence>
<name>A0AAN8T6S6_SOLBU</name>
<dbReference type="AlphaFoldDB" id="A0AAN8T6S6"/>
<keyword evidence="1" id="KW-0812">Transmembrane</keyword>
<evidence type="ECO:0000313" key="2">
    <source>
        <dbReference type="EMBL" id="KAK6779552.1"/>
    </source>
</evidence>
<feature type="transmembrane region" description="Helical" evidence="1">
    <location>
        <begin position="282"/>
        <end position="308"/>
    </location>
</feature>
<keyword evidence="1" id="KW-0472">Membrane</keyword>
<feature type="transmembrane region" description="Helical" evidence="1">
    <location>
        <begin position="99"/>
        <end position="116"/>
    </location>
</feature>
<keyword evidence="3" id="KW-1185">Reference proteome</keyword>
<reference evidence="2 3" key="1">
    <citation type="submission" date="2024-02" db="EMBL/GenBank/DDBJ databases">
        <title>de novo genome assembly of Solanum bulbocastanum strain 11H21.</title>
        <authorList>
            <person name="Hosaka A.J."/>
        </authorList>
    </citation>
    <scope>NUCLEOTIDE SEQUENCE [LARGE SCALE GENOMIC DNA]</scope>
    <source>
        <tissue evidence="2">Young leaves</tissue>
    </source>
</reference>
<keyword evidence="1" id="KW-1133">Transmembrane helix</keyword>
<dbReference type="EMBL" id="JBANQN010000009">
    <property type="protein sequence ID" value="KAK6779552.1"/>
    <property type="molecule type" value="Genomic_DNA"/>
</dbReference>
<evidence type="ECO:0000256" key="1">
    <source>
        <dbReference type="SAM" id="Phobius"/>
    </source>
</evidence>
<gene>
    <name evidence="2" type="ORF">RDI58_021736</name>
</gene>
<dbReference type="Pfam" id="PF25105">
    <property type="entry name" value="DUF7813"/>
    <property type="match status" value="1"/>
</dbReference>
<accession>A0AAN8T6S6</accession>
<feature type="transmembrane region" description="Helical" evidence="1">
    <location>
        <begin position="444"/>
        <end position="465"/>
    </location>
</feature>
<dbReference type="PANTHER" id="PTHR36353:SF1">
    <property type="entry name" value="TRANSMEMBRANE PROTEIN"/>
    <property type="match status" value="1"/>
</dbReference>
<dbReference type="Proteomes" id="UP001371456">
    <property type="component" value="Unassembled WGS sequence"/>
</dbReference>
<proteinExistence type="predicted"/>